<keyword evidence="1" id="KW-1133">Transmembrane helix</keyword>
<organism evidence="2 3">
    <name type="scientific">Bifidobacterium asteroides</name>
    <dbReference type="NCBI Taxonomy" id="1684"/>
    <lineage>
        <taxon>Bacteria</taxon>
        <taxon>Bacillati</taxon>
        <taxon>Actinomycetota</taxon>
        <taxon>Actinomycetes</taxon>
        <taxon>Bifidobacteriales</taxon>
        <taxon>Bifidobacteriaceae</taxon>
        <taxon>Bifidobacterium</taxon>
    </lineage>
</organism>
<proteinExistence type="predicted"/>
<reference evidence="2 3" key="1">
    <citation type="submission" date="2019-07" db="EMBL/GenBank/DDBJ databases">
        <title>Bifidobacterium asteroides genomes.</title>
        <authorList>
            <person name="Zheng H."/>
        </authorList>
    </citation>
    <scope>NUCLEOTIDE SEQUENCE [LARGE SCALE GENOMIC DNA]</scope>
    <source>
        <strain evidence="2 3">W8111</strain>
    </source>
</reference>
<evidence type="ECO:0000256" key="1">
    <source>
        <dbReference type="SAM" id="Phobius"/>
    </source>
</evidence>
<dbReference type="Proteomes" id="UP000317536">
    <property type="component" value="Unassembled WGS sequence"/>
</dbReference>
<dbReference type="AlphaFoldDB" id="A0A556R9W8"/>
<feature type="transmembrane region" description="Helical" evidence="1">
    <location>
        <begin position="56"/>
        <end position="77"/>
    </location>
</feature>
<keyword evidence="1" id="KW-0812">Transmembrane</keyword>
<gene>
    <name evidence="2" type="ORF">FPK29_04830</name>
</gene>
<name>A0A556R9W8_9BIFI</name>
<feature type="transmembrane region" description="Helical" evidence="1">
    <location>
        <begin position="117"/>
        <end position="137"/>
    </location>
</feature>
<evidence type="ECO:0000313" key="2">
    <source>
        <dbReference type="EMBL" id="TSJ85688.1"/>
    </source>
</evidence>
<accession>A0A556R9W8</accession>
<dbReference type="EMBL" id="VMHJ01000002">
    <property type="protein sequence ID" value="TSJ85688.1"/>
    <property type="molecule type" value="Genomic_DNA"/>
</dbReference>
<protein>
    <submittedName>
        <fullName evidence="2">Uncharacterized protein</fullName>
    </submittedName>
</protein>
<comment type="caution">
    <text evidence="2">The sequence shown here is derived from an EMBL/GenBank/DDBJ whole genome shotgun (WGS) entry which is preliminary data.</text>
</comment>
<evidence type="ECO:0000313" key="3">
    <source>
        <dbReference type="Proteomes" id="UP000317536"/>
    </source>
</evidence>
<keyword evidence="1" id="KW-0472">Membrane</keyword>
<sequence>MQDRETIDPADKRQYLSFIQGVINRMASNCTSLKTWLTPVLALLYGFAVQQHKGELAWIGIAFCLVFCAMDTMYLSMGRAYRHLYARAAKDQTALWDMSYDASDVTVKPYLRSLHSWSVLPFYGVMALGGIALAILAC</sequence>